<reference evidence="2 4" key="1">
    <citation type="submission" date="2016-07" db="EMBL/GenBank/DDBJ databases">
        <title>Revisiting the taxonomy of the Elizabethkingia Genus using Whole-Genome Sequencing, Optical Mapping, and MALDI-TOF, along with proposal of three novel Elizabethkingia species: Elizabethkingia bruuniana sp. nov., Elizabethkingia ursingii sp. nov., and Elizabethkingia occulta sp. nov.</title>
        <authorList>
            <person name="Nicholson A.C."/>
        </authorList>
    </citation>
    <scope>NUCLEOTIDE SEQUENCE [LARGE SCALE GENOMIC DNA]</scope>
    <source>
        <strain evidence="2 4">F3201</strain>
    </source>
</reference>
<reference evidence="3 5" key="2">
    <citation type="submission" date="2018-06" db="EMBL/GenBank/DDBJ databases">
        <authorList>
            <consortium name="Pathogen Informatics"/>
            <person name="Doyle S."/>
        </authorList>
    </citation>
    <scope>NUCLEOTIDE SEQUENCE [LARGE SCALE GENOMIC DNA]</scope>
    <source>
        <strain evidence="3 5">NCTC10588</strain>
    </source>
</reference>
<evidence type="ECO:0008006" key="6">
    <source>
        <dbReference type="Google" id="ProtNLM"/>
    </source>
</evidence>
<keyword evidence="1" id="KW-0812">Transmembrane</keyword>
<dbReference type="EMBL" id="UFYD01000001">
    <property type="protein sequence ID" value="STD12231.1"/>
    <property type="molecule type" value="Genomic_DNA"/>
</dbReference>
<gene>
    <name evidence="2" type="ORF">BBD32_15080</name>
    <name evidence="3" type="ORF">NCTC10588_03567</name>
</gene>
<evidence type="ECO:0000313" key="2">
    <source>
        <dbReference type="EMBL" id="AQX02683.1"/>
    </source>
</evidence>
<dbReference type="Proteomes" id="UP000254876">
    <property type="component" value="Unassembled WGS sequence"/>
</dbReference>
<evidence type="ECO:0000313" key="3">
    <source>
        <dbReference type="EMBL" id="STD12231.1"/>
    </source>
</evidence>
<dbReference type="Proteomes" id="UP000190848">
    <property type="component" value="Chromosome"/>
</dbReference>
<evidence type="ECO:0000313" key="5">
    <source>
        <dbReference type="Proteomes" id="UP000254876"/>
    </source>
</evidence>
<protein>
    <recommendedName>
        <fullName evidence="6">Transmembrane protein</fullName>
    </recommendedName>
</protein>
<evidence type="ECO:0000256" key="1">
    <source>
        <dbReference type="SAM" id="Phobius"/>
    </source>
</evidence>
<organism evidence="3 5">
    <name type="scientific">Elizabethkingia anophelis</name>
    <dbReference type="NCBI Taxonomy" id="1117645"/>
    <lineage>
        <taxon>Bacteria</taxon>
        <taxon>Pseudomonadati</taxon>
        <taxon>Bacteroidota</taxon>
        <taxon>Flavobacteriia</taxon>
        <taxon>Flavobacteriales</taxon>
        <taxon>Weeksellaceae</taxon>
        <taxon>Elizabethkingia</taxon>
    </lineage>
</organism>
<accession>A0A1T3E5B5</accession>
<sequence>MIMDLIITLKLEKNSQNLILTQQKLYKKLIINRTTIIKTGIKFLNTVYYAIIFIIYLQIIMLL</sequence>
<dbReference type="EMBL" id="CP016374">
    <property type="protein sequence ID" value="AQX02683.1"/>
    <property type="molecule type" value="Genomic_DNA"/>
</dbReference>
<name>A0A1T3E5B5_9FLAO</name>
<keyword evidence="1" id="KW-0472">Membrane</keyword>
<dbReference type="AlphaFoldDB" id="A0A1T3E5B5"/>
<feature type="transmembrane region" description="Helical" evidence="1">
    <location>
        <begin position="43"/>
        <end position="62"/>
    </location>
</feature>
<keyword evidence="1" id="KW-1133">Transmembrane helix</keyword>
<proteinExistence type="predicted"/>
<evidence type="ECO:0000313" key="4">
    <source>
        <dbReference type="Proteomes" id="UP000190848"/>
    </source>
</evidence>